<reference evidence="10 11" key="1">
    <citation type="journal article" date="2013" name="Genome Biol.">
        <title>The genome sequence of the most widely cultivated cacao type and its use to identify candidate genes regulating pod color.</title>
        <authorList>
            <person name="Motamayor J.C."/>
            <person name="Mockaitis K."/>
            <person name="Schmutz J."/>
            <person name="Haiminen N."/>
            <person name="Iii D.L."/>
            <person name="Cornejo O."/>
            <person name="Findley S.D."/>
            <person name="Zheng P."/>
            <person name="Utro F."/>
            <person name="Royaert S."/>
            <person name="Saski C."/>
            <person name="Jenkins J."/>
            <person name="Podicheti R."/>
            <person name="Zhao M."/>
            <person name="Scheffler B.E."/>
            <person name="Stack J.C."/>
            <person name="Feltus F.A."/>
            <person name="Mustiga G.M."/>
            <person name="Amores F."/>
            <person name="Phillips W."/>
            <person name="Marelli J.P."/>
            <person name="May G.D."/>
            <person name="Shapiro H."/>
            <person name="Ma J."/>
            <person name="Bustamante C.D."/>
            <person name="Schnell R.J."/>
            <person name="Main D."/>
            <person name="Gilbert D."/>
            <person name="Parida L."/>
            <person name="Kuhn D.N."/>
        </authorList>
    </citation>
    <scope>NUCLEOTIDE SEQUENCE [LARGE SCALE GENOMIC DNA]</scope>
    <source>
        <strain evidence="11">cv. Matina 1-6</strain>
    </source>
</reference>
<proteinExistence type="predicted"/>
<evidence type="ECO:0000256" key="4">
    <source>
        <dbReference type="ARBA" id="ARBA00022692"/>
    </source>
</evidence>
<keyword evidence="6" id="KW-0677">Repeat</keyword>
<comment type="subcellular location">
    <subcellularLocation>
        <location evidence="1">Membrane</location>
        <topology evidence="1">Single-pass membrane protein</topology>
    </subcellularLocation>
</comment>
<dbReference type="Pfam" id="PF13855">
    <property type="entry name" value="LRR_8"/>
    <property type="match status" value="1"/>
</dbReference>
<dbReference type="PRINTS" id="PR00019">
    <property type="entry name" value="LEURICHRPT"/>
</dbReference>
<sequence>MFVRVQLLVKFLNGPYNYENWKACVQNYLSRNLLSGEIPSSLGNLLKLERLNLSFNRLQGEVPSSLGKLTSLDMLNLSNNHLQGELPSTFSGFPLSSFSGNDKLCGPPLSSCMDSAGHEKNKLSNTAVICIILAIVFTSTVICLVLIYIMLRIWCNWRKVPIFNSEGAGIE</sequence>
<evidence type="ECO:0000256" key="3">
    <source>
        <dbReference type="ARBA" id="ARBA00022614"/>
    </source>
</evidence>
<dbReference type="InParanoid" id="A0A061FUQ1"/>
<dbReference type="InterPro" id="IPR001611">
    <property type="entry name" value="Leu-rich_rpt"/>
</dbReference>
<evidence type="ECO:0000256" key="2">
    <source>
        <dbReference type="ARBA" id="ARBA00022553"/>
    </source>
</evidence>
<evidence type="ECO:0000256" key="1">
    <source>
        <dbReference type="ARBA" id="ARBA00004167"/>
    </source>
</evidence>
<gene>
    <name evidence="10" type="ORF">TCM_012146</name>
</gene>
<dbReference type="FunFam" id="3.80.10.10:FF:000722">
    <property type="entry name" value="Leucine-rich repeat receptor-like protein kinase"/>
    <property type="match status" value="1"/>
</dbReference>
<evidence type="ECO:0000256" key="6">
    <source>
        <dbReference type="ARBA" id="ARBA00022737"/>
    </source>
</evidence>
<dbReference type="OMA" id="GPYNYEN"/>
<dbReference type="GO" id="GO:0016020">
    <property type="term" value="C:membrane"/>
    <property type="evidence" value="ECO:0007669"/>
    <property type="project" value="UniProtKB-SubCell"/>
</dbReference>
<feature type="transmembrane region" description="Helical" evidence="9">
    <location>
        <begin position="127"/>
        <end position="151"/>
    </location>
</feature>
<evidence type="ECO:0000313" key="11">
    <source>
        <dbReference type="Proteomes" id="UP000026915"/>
    </source>
</evidence>
<evidence type="ECO:0000256" key="8">
    <source>
        <dbReference type="ARBA" id="ARBA00023136"/>
    </source>
</evidence>
<dbReference type="HOGENOM" id="CLU_1565679_0_0_1"/>
<dbReference type="eggNOG" id="ENOG502QV35">
    <property type="taxonomic scope" value="Eukaryota"/>
</dbReference>
<dbReference type="Gene3D" id="3.80.10.10">
    <property type="entry name" value="Ribonuclease Inhibitor"/>
    <property type="match status" value="1"/>
</dbReference>
<accession>A0A061FUQ1</accession>
<keyword evidence="4 9" id="KW-0812">Transmembrane</keyword>
<keyword evidence="7 9" id="KW-1133">Transmembrane helix</keyword>
<evidence type="ECO:0000256" key="7">
    <source>
        <dbReference type="ARBA" id="ARBA00022989"/>
    </source>
</evidence>
<dbReference type="Proteomes" id="UP000026915">
    <property type="component" value="Chromosome 3"/>
</dbReference>
<keyword evidence="5" id="KW-0732">Signal</keyword>
<keyword evidence="8 9" id="KW-0472">Membrane</keyword>
<dbReference type="SUPFAM" id="SSF52058">
    <property type="entry name" value="L domain-like"/>
    <property type="match status" value="1"/>
</dbReference>
<evidence type="ECO:0000313" key="10">
    <source>
        <dbReference type="EMBL" id="EOY20798.1"/>
    </source>
</evidence>
<dbReference type="PANTHER" id="PTHR48065:SF72">
    <property type="entry name" value="LEUCINE-RICH REPEAT-CONTAINING N-TERMINAL PLANT-TYPE DOMAIN-CONTAINING PROTEIN"/>
    <property type="match status" value="1"/>
</dbReference>
<keyword evidence="3" id="KW-0433">Leucine-rich repeat</keyword>
<keyword evidence="11" id="KW-1185">Reference proteome</keyword>
<name>A0A061FUQ1_THECC</name>
<dbReference type="InterPro" id="IPR032675">
    <property type="entry name" value="LRR_dom_sf"/>
</dbReference>
<organism evidence="10 11">
    <name type="scientific">Theobroma cacao</name>
    <name type="common">Cacao</name>
    <name type="synonym">Cocoa</name>
    <dbReference type="NCBI Taxonomy" id="3641"/>
    <lineage>
        <taxon>Eukaryota</taxon>
        <taxon>Viridiplantae</taxon>
        <taxon>Streptophyta</taxon>
        <taxon>Embryophyta</taxon>
        <taxon>Tracheophyta</taxon>
        <taxon>Spermatophyta</taxon>
        <taxon>Magnoliopsida</taxon>
        <taxon>eudicotyledons</taxon>
        <taxon>Gunneridae</taxon>
        <taxon>Pentapetalae</taxon>
        <taxon>rosids</taxon>
        <taxon>malvids</taxon>
        <taxon>Malvales</taxon>
        <taxon>Malvaceae</taxon>
        <taxon>Byttnerioideae</taxon>
        <taxon>Theobroma</taxon>
    </lineage>
</organism>
<dbReference type="PANTHER" id="PTHR48065">
    <property type="entry name" value="OS10G0469600 PROTEIN"/>
    <property type="match status" value="1"/>
</dbReference>
<dbReference type="STRING" id="3641.A0A061FUQ1"/>
<dbReference type="EMBL" id="CM001881">
    <property type="protein sequence ID" value="EOY20798.1"/>
    <property type="molecule type" value="Genomic_DNA"/>
</dbReference>
<dbReference type="Gramene" id="EOY20798">
    <property type="protein sequence ID" value="EOY20798"/>
    <property type="gene ID" value="TCM_012146"/>
</dbReference>
<keyword evidence="2" id="KW-0597">Phosphoprotein</keyword>
<protein>
    <submittedName>
        <fullName evidence="10">Uncharacterized protein</fullName>
    </submittedName>
</protein>
<dbReference type="AlphaFoldDB" id="A0A061FUQ1"/>
<evidence type="ECO:0000256" key="9">
    <source>
        <dbReference type="SAM" id="Phobius"/>
    </source>
</evidence>
<evidence type="ECO:0000256" key="5">
    <source>
        <dbReference type="ARBA" id="ARBA00022729"/>
    </source>
</evidence>